<dbReference type="CDD" id="cd16914">
    <property type="entry name" value="EcfT"/>
    <property type="match status" value="1"/>
</dbReference>
<keyword evidence="2" id="KW-1003">Cell membrane</keyword>
<feature type="transmembrane region" description="Helical" evidence="6">
    <location>
        <begin position="93"/>
        <end position="116"/>
    </location>
</feature>
<feature type="transmembrane region" description="Helical" evidence="6">
    <location>
        <begin position="66"/>
        <end position="84"/>
    </location>
</feature>
<evidence type="ECO:0000256" key="3">
    <source>
        <dbReference type="ARBA" id="ARBA00022692"/>
    </source>
</evidence>
<evidence type="ECO:0000256" key="4">
    <source>
        <dbReference type="ARBA" id="ARBA00022989"/>
    </source>
</evidence>
<keyword evidence="5 6" id="KW-0472">Membrane</keyword>
<dbReference type="AlphaFoldDB" id="A0A099I3X3"/>
<organism evidence="7 8">
    <name type="scientific">Clostridium innocuum</name>
    <dbReference type="NCBI Taxonomy" id="1522"/>
    <lineage>
        <taxon>Bacteria</taxon>
        <taxon>Bacillati</taxon>
        <taxon>Bacillota</taxon>
        <taxon>Clostridia</taxon>
        <taxon>Eubacteriales</taxon>
        <taxon>Clostridiaceae</taxon>
        <taxon>Clostridium</taxon>
    </lineage>
</organism>
<dbReference type="GO" id="GO:0005886">
    <property type="term" value="C:plasma membrane"/>
    <property type="evidence" value="ECO:0007669"/>
    <property type="project" value="UniProtKB-ARBA"/>
</dbReference>
<proteinExistence type="predicted"/>
<dbReference type="Proteomes" id="UP000030008">
    <property type="component" value="Unassembled WGS sequence"/>
</dbReference>
<dbReference type="PANTHER" id="PTHR34857:SF2">
    <property type="entry name" value="SLL0384 PROTEIN"/>
    <property type="match status" value="1"/>
</dbReference>
<evidence type="ECO:0000256" key="5">
    <source>
        <dbReference type="ARBA" id="ARBA00023136"/>
    </source>
</evidence>
<accession>A0A099I3X3</accession>
<comment type="caution">
    <text evidence="7">The sequence shown here is derived from an EMBL/GenBank/DDBJ whole genome shotgun (WGS) entry which is preliminary data.</text>
</comment>
<dbReference type="PANTHER" id="PTHR34857">
    <property type="entry name" value="SLL0384 PROTEIN"/>
    <property type="match status" value="1"/>
</dbReference>
<feature type="transmembrane region" description="Helical" evidence="6">
    <location>
        <begin position="224"/>
        <end position="244"/>
    </location>
</feature>
<sequence>MRRELLASKKKETGLSLDPRTKLALLVTIALFVLSGGGGAASKQFAPILAAVPLILLLTEKSWKGSVIYFVLYGGSYILQLWALPHLSGLPNFLVVAICGFFMRFVPGIMMGYITVRTTTVSEFVASMKKLHLPEQIIIPMSVIFRFFPTVVEEYNAIGDAMKMRGIRFGGGKASAMLEYRLVPVIMCSVKIGEELNAAALTRGLGGPVKRTNICEIGFHVQDVFFLLLCVVAFAIPIVTMITGR</sequence>
<gene>
    <name evidence="7" type="ORF">CIAN88_19655</name>
</gene>
<protein>
    <submittedName>
        <fullName evidence="7">Membrane protein</fullName>
    </submittedName>
</protein>
<dbReference type="InterPro" id="IPR003339">
    <property type="entry name" value="ABC/ECF_trnsptr_transmembrane"/>
</dbReference>
<evidence type="ECO:0000313" key="7">
    <source>
        <dbReference type="EMBL" id="KGJ51588.1"/>
    </source>
</evidence>
<dbReference type="Pfam" id="PF02361">
    <property type="entry name" value="CbiQ"/>
    <property type="match status" value="1"/>
</dbReference>
<evidence type="ECO:0000256" key="6">
    <source>
        <dbReference type="SAM" id="Phobius"/>
    </source>
</evidence>
<dbReference type="RefSeq" id="WP_015529861.1">
    <property type="nucleotide sequence ID" value="NZ_JAHPYH010000100.1"/>
</dbReference>
<evidence type="ECO:0000313" key="8">
    <source>
        <dbReference type="Proteomes" id="UP000030008"/>
    </source>
</evidence>
<evidence type="ECO:0000256" key="2">
    <source>
        <dbReference type="ARBA" id="ARBA00022475"/>
    </source>
</evidence>
<evidence type="ECO:0000256" key="1">
    <source>
        <dbReference type="ARBA" id="ARBA00004141"/>
    </source>
</evidence>
<dbReference type="EMBL" id="JQIF01000108">
    <property type="protein sequence ID" value="KGJ51588.1"/>
    <property type="molecule type" value="Genomic_DNA"/>
</dbReference>
<name>A0A099I3X3_CLOIN</name>
<dbReference type="InterPro" id="IPR051611">
    <property type="entry name" value="ECF_transporter_component"/>
</dbReference>
<reference evidence="7 8" key="1">
    <citation type="submission" date="2014-08" db="EMBL/GenBank/DDBJ databases">
        <title>Clostridium innocuum, an unnegligible vancomycin-resistant pathogen causing extra-intestinal infections.</title>
        <authorList>
            <person name="Feng Y."/>
            <person name="Chiu C.-H."/>
        </authorList>
    </citation>
    <scope>NUCLEOTIDE SEQUENCE [LARGE SCALE GENOMIC DNA]</scope>
    <source>
        <strain evidence="7 8">AN88</strain>
    </source>
</reference>
<keyword evidence="4 6" id="KW-1133">Transmembrane helix</keyword>
<comment type="subcellular location">
    <subcellularLocation>
        <location evidence="1">Membrane</location>
        <topology evidence="1">Multi-pass membrane protein</topology>
    </subcellularLocation>
</comment>
<keyword evidence="3 6" id="KW-0812">Transmembrane</keyword>